<dbReference type="Pfam" id="PF14021">
    <property type="entry name" value="TNT"/>
    <property type="match status" value="1"/>
</dbReference>
<proteinExistence type="predicted"/>
<reference evidence="2 3" key="1">
    <citation type="submission" date="2023-06" db="EMBL/GenBank/DDBJ databases">
        <authorList>
            <person name="Feng G."/>
            <person name="Li J."/>
            <person name="Zhu H."/>
        </authorList>
    </citation>
    <scope>NUCLEOTIDE SEQUENCE [LARGE SCALE GENOMIC DNA]</scope>
    <source>
        <strain evidence="2 3">RHCKG23</strain>
    </source>
</reference>
<keyword evidence="3" id="KW-1185">Reference proteome</keyword>
<dbReference type="EMBL" id="JAUCML010000001">
    <property type="protein sequence ID" value="MDM7883840.1"/>
    <property type="molecule type" value="Genomic_DNA"/>
</dbReference>
<gene>
    <name evidence="2" type="ORF">QUG92_01870</name>
</gene>
<feature type="domain" description="TNT" evidence="1">
    <location>
        <begin position="118"/>
        <end position="209"/>
    </location>
</feature>
<protein>
    <submittedName>
        <fullName evidence="2">TNT domain-containing protein</fullName>
    </submittedName>
</protein>
<evidence type="ECO:0000259" key="1">
    <source>
        <dbReference type="Pfam" id="PF14021"/>
    </source>
</evidence>
<comment type="caution">
    <text evidence="2">The sequence shown here is derived from an EMBL/GenBank/DDBJ whole genome shotgun (WGS) entry which is preliminary data.</text>
</comment>
<name>A0ABT7T2N2_9MICO</name>
<evidence type="ECO:0000313" key="2">
    <source>
        <dbReference type="EMBL" id="MDM7883840.1"/>
    </source>
</evidence>
<dbReference type="RefSeq" id="WP_289457471.1">
    <property type="nucleotide sequence ID" value="NZ_JAUCML010000001.1"/>
</dbReference>
<organism evidence="2 3">
    <name type="scientific">Curtobacterium citri</name>
    <dbReference type="NCBI Taxonomy" id="3055139"/>
    <lineage>
        <taxon>Bacteria</taxon>
        <taxon>Bacillati</taxon>
        <taxon>Actinomycetota</taxon>
        <taxon>Actinomycetes</taxon>
        <taxon>Micrococcales</taxon>
        <taxon>Microbacteriaceae</taxon>
        <taxon>Curtobacterium</taxon>
    </lineage>
</organism>
<dbReference type="Proteomes" id="UP001237823">
    <property type="component" value="Unassembled WGS sequence"/>
</dbReference>
<sequence>MAFSSLREQLDRSGFTARFVALPGDVLDGPPLEGALRIEPSEAGFELQCVDYGQARLIGRAEDEDSAAEMLRTFLRRPIPAPRVMTRRELDTLRDSSERYLPALTGQIQSSGGAVLIQLPPGIPVDRVGGPDGWLFNPYAASFESRALPPTALSLPSTVHPYVTMDNVLVHAQITLPWFGHPGGAIRFSIAEGAETIRDLLVSGALQRIVVQD</sequence>
<accession>A0ABT7T2N2</accession>
<evidence type="ECO:0000313" key="3">
    <source>
        <dbReference type="Proteomes" id="UP001237823"/>
    </source>
</evidence>
<dbReference type="InterPro" id="IPR025331">
    <property type="entry name" value="TNT"/>
</dbReference>